<gene>
    <name evidence="1" type="ORF">IEQ34_026931</name>
</gene>
<evidence type="ECO:0008006" key="3">
    <source>
        <dbReference type="Google" id="ProtNLM"/>
    </source>
</evidence>
<proteinExistence type="predicted"/>
<protein>
    <recommendedName>
        <fullName evidence="3">BZIP domain-containing protein</fullName>
    </recommendedName>
</protein>
<comment type="caution">
    <text evidence="1">The sequence shown here is derived from an EMBL/GenBank/DDBJ whole genome shotgun (WGS) entry which is preliminary data.</text>
</comment>
<organism evidence="1 2">
    <name type="scientific">Dendrobium chrysotoxum</name>
    <name type="common">Orchid</name>
    <dbReference type="NCBI Taxonomy" id="161865"/>
    <lineage>
        <taxon>Eukaryota</taxon>
        <taxon>Viridiplantae</taxon>
        <taxon>Streptophyta</taxon>
        <taxon>Embryophyta</taxon>
        <taxon>Tracheophyta</taxon>
        <taxon>Spermatophyta</taxon>
        <taxon>Magnoliopsida</taxon>
        <taxon>Liliopsida</taxon>
        <taxon>Asparagales</taxon>
        <taxon>Orchidaceae</taxon>
        <taxon>Epidendroideae</taxon>
        <taxon>Malaxideae</taxon>
        <taxon>Dendrobiinae</taxon>
        <taxon>Dendrobium</taxon>
    </lineage>
</organism>
<keyword evidence="2" id="KW-1185">Reference proteome</keyword>
<accession>A0AAV7FI83</accession>
<evidence type="ECO:0000313" key="1">
    <source>
        <dbReference type="EMBL" id="KAH0433800.1"/>
    </source>
</evidence>
<evidence type="ECO:0000313" key="2">
    <source>
        <dbReference type="Proteomes" id="UP000775213"/>
    </source>
</evidence>
<dbReference type="Proteomes" id="UP000775213">
    <property type="component" value="Unassembled WGS sequence"/>
</dbReference>
<sequence length="185" mass="21492">MTDRETHGRRACGHEACRSTAGEKEITKTLMEGNIHKNDPLEGEKQETTDEVLVRRIKNRERQRKYRARKRLEADMLRSYTTKQQMFWPTISASDDTFLSFKSNGSTSPLELQPDIVVSPAYGYRLYSGKKWKKEARKVYFSTTVENPSFEQQPAQVESVIKNTINPSGRRNWKAEARHKIVRVL</sequence>
<dbReference type="EMBL" id="JAGFBR010000806">
    <property type="protein sequence ID" value="KAH0433800.1"/>
    <property type="molecule type" value="Genomic_DNA"/>
</dbReference>
<name>A0AAV7FI83_DENCH</name>
<dbReference type="AlphaFoldDB" id="A0AAV7FI83"/>
<reference evidence="1 2" key="1">
    <citation type="journal article" date="2021" name="Hortic Res">
        <title>Chromosome-scale assembly of the Dendrobium chrysotoxum genome enhances the understanding of orchid evolution.</title>
        <authorList>
            <person name="Zhang Y."/>
            <person name="Zhang G.Q."/>
            <person name="Zhang D."/>
            <person name="Liu X.D."/>
            <person name="Xu X.Y."/>
            <person name="Sun W.H."/>
            <person name="Yu X."/>
            <person name="Zhu X."/>
            <person name="Wang Z.W."/>
            <person name="Zhao X."/>
            <person name="Zhong W.Y."/>
            <person name="Chen H."/>
            <person name="Yin W.L."/>
            <person name="Huang T."/>
            <person name="Niu S.C."/>
            <person name="Liu Z.J."/>
        </authorList>
    </citation>
    <scope>NUCLEOTIDE SEQUENCE [LARGE SCALE GENOMIC DNA]</scope>
    <source>
        <strain evidence="1">Lindl</strain>
    </source>
</reference>